<evidence type="ECO:0000313" key="1">
    <source>
        <dbReference type="EMBL" id="GAG87198.1"/>
    </source>
</evidence>
<accession>X1BSN3</accession>
<name>X1BSN3_9ZZZZ</name>
<organism evidence="1">
    <name type="scientific">marine sediment metagenome</name>
    <dbReference type="NCBI Taxonomy" id="412755"/>
    <lineage>
        <taxon>unclassified sequences</taxon>
        <taxon>metagenomes</taxon>
        <taxon>ecological metagenomes</taxon>
    </lineage>
</organism>
<dbReference type="AlphaFoldDB" id="X1BSN3"/>
<proteinExistence type="predicted"/>
<sequence>MMITYNELYDVLRRERYSEQLQPIPKNFVKEVAAYLKETKQSFFKKIKSKFAYKITEKEFDEIFEDLEMLLLENNTALEVVEEKPKKEKKTKIIEEFPKLKPEEQGTAIEIETEIEEG</sequence>
<protein>
    <submittedName>
        <fullName evidence="1">Uncharacterized protein</fullName>
    </submittedName>
</protein>
<feature type="non-terminal residue" evidence="1">
    <location>
        <position position="118"/>
    </location>
</feature>
<comment type="caution">
    <text evidence="1">The sequence shown here is derived from an EMBL/GenBank/DDBJ whole genome shotgun (WGS) entry which is preliminary data.</text>
</comment>
<gene>
    <name evidence="1" type="ORF">S01H4_28640</name>
</gene>
<dbReference type="InterPro" id="IPR036225">
    <property type="entry name" value="SRP/SRP_N"/>
</dbReference>
<dbReference type="InterPro" id="IPR042101">
    <property type="entry name" value="SRP54_N_sf"/>
</dbReference>
<dbReference type="SUPFAM" id="SSF47364">
    <property type="entry name" value="Domain of the SRP/SRP receptor G-proteins"/>
    <property type="match status" value="1"/>
</dbReference>
<dbReference type="EMBL" id="BART01014302">
    <property type="protein sequence ID" value="GAG87198.1"/>
    <property type="molecule type" value="Genomic_DNA"/>
</dbReference>
<dbReference type="Gene3D" id="1.20.120.140">
    <property type="entry name" value="Signal recognition particle SRP54, nucleotide-binding domain"/>
    <property type="match status" value="1"/>
</dbReference>
<reference evidence="1" key="1">
    <citation type="journal article" date="2014" name="Front. Microbiol.">
        <title>High frequency of phylogenetically diverse reductive dehalogenase-homologous genes in deep subseafloor sedimentary metagenomes.</title>
        <authorList>
            <person name="Kawai M."/>
            <person name="Futagami T."/>
            <person name="Toyoda A."/>
            <person name="Takaki Y."/>
            <person name="Nishi S."/>
            <person name="Hori S."/>
            <person name="Arai W."/>
            <person name="Tsubouchi T."/>
            <person name="Morono Y."/>
            <person name="Uchiyama I."/>
            <person name="Ito T."/>
            <person name="Fujiyama A."/>
            <person name="Inagaki F."/>
            <person name="Takami H."/>
        </authorList>
    </citation>
    <scope>NUCLEOTIDE SEQUENCE</scope>
    <source>
        <strain evidence="1">Expedition CK06-06</strain>
    </source>
</reference>